<gene>
    <name evidence="1" type="ORF">ERS852520_01264</name>
</gene>
<sequence length="65" mass="8153">MDLYEQNLSDVTLNKRRLKQLDQIFIEELQEIKEDMKYQKRQRIRKVCWRIIYCNKDENDKIPHV</sequence>
<dbReference type="EMBL" id="CZAU01000010">
    <property type="protein sequence ID" value="CUP40180.1"/>
    <property type="molecule type" value="Genomic_DNA"/>
</dbReference>
<accession>A0A174N1F9</accession>
<dbReference type="RefSeq" id="WP_172675676.1">
    <property type="nucleotide sequence ID" value="NZ_CZAU01000010.1"/>
</dbReference>
<dbReference type="AlphaFoldDB" id="A0A174N1F9"/>
<protein>
    <submittedName>
        <fullName evidence="1">Uncharacterized protein</fullName>
    </submittedName>
</protein>
<evidence type="ECO:0000313" key="2">
    <source>
        <dbReference type="Proteomes" id="UP000095564"/>
    </source>
</evidence>
<organism evidence="1 2">
    <name type="scientific">Anaerostipes hadrus</name>
    <dbReference type="NCBI Taxonomy" id="649756"/>
    <lineage>
        <taxon>Bacteria</taxon>
        <taxon>Bacillati</taxon>
        <taxon>Bacillota</taxon>
        <taxon>Clostridia</taxon>
        <taxon>Lachnospirales</taxon>
        <taxon>Lachnospiraceae</taxon>
        <taxon>Anaerostipes</taxon>
    </lineage>
</organism>
<dbReference type="Proteomes" id="UP000095564">
    <property type="component" value="Unassembled WGS sequence"/>
</dbReference>
<reference evidence="1 2" key="1">
    <citation type="submission" date="2015-09" db="EMBL/GenBank/DDBJ databases">
        <authorList>
            <consortium name="Pathogen Informatics"/>
        </authorList>
    </citation>
    <scope>NUCLEOTIDE SEQUENCE [LARGE SCALE GENOMIC DNA]</scope>
    <source>
        <strain evidence="1 2">2789STDY5834908</strain>
    </source>
</reference>
<proteinExistence type="predicted"/>
<evidence type="ECO:0000313" key="1">
    <source>
        <dbReference type="EMBL" id="CUP40180.1"/>
    </source>
</evidence>
<name>A0A174N1F9_ANAHA</name>